<sequence>MLIPDFDSKREILKLDNAFQNLSKSLGIEQGQNHQQPLIK</sequence>
<accession>B0C9V9</accession>
<dbReference type="HOGENOM" id="CLU_3283095_0_0_3"/>
<evidence type="ECO:0000313" key="1">
    <source>
        <dbReference type="EMBL" id="ABW25399.1"/>
    </source>
</evidence>
<dbReference type="AlphaFoldDB" id="B0C9V9"/>
<dbReference type="EMBL" id="CP000828">
    <property type="protein sequence ID" value="ABW25399.1"/>
    <property type="molecule type" value="Genomic_DNA"/>
</dbReference>
<keyword evidence="2" id="KW-1185">Reference proteome</keyword>
<name>B0C9V9_ACAM1</name>
<proteinExistence type="predicted"/>
<protein>
    <submittedName>
        <fullName evidence="1">Uncharacterized protein</fullName>
    </submittedName>
</protein>
<dbReference type="Proteomes" id="UP000000268">
    <property type="component" value="Chromosome"/>
</dbReference>
<evidence type="ECO:0000313" key="2">
    <source>
        <dbReference type="Proteomes" id="UP000000268"/>
    </source>
</evidence>
<organism evidence="1 2">
    <name type="scientific">Acaryochloris marina (strain MBIC 11017)</name>
    <dbReference type="NCBI Taxonomy" id="329726"/>
    <lineage>
        <taxon>Bacteria</taxon>
        <taxon>Bacillati</taxon>
        <taxon>Cyanobacteriota</taxon>
        <taxon>Cyanophyceae</taxon>
        <taxon>Acaryochloridales</taxon>
        <taxon>Acaryochloridaceae</taxon>
        <taxon>Acaryochloris</taxon>
    </lineage>
</organism>
<reference evidence="1 2" key="1">
    <citation type="journal article" date="2008" name="Proc. Natl. Acad. Sci. U.S.A.">
        <title>Niche adaptation and genome expansion in the chlorophyll d-producing cyanobacterium Acaryochloris marina.</title>
        <authorList>
            <person name="Swingley W.D."/>
            <person name="Chen M."/>
            <person name="Cheung P.C."/>
            <person name="Conrad A.L."/>
            <person name="Dejesa L.C."/>
            <person name="Hao J."/>
            <person name="Honchak B.M."/>
            <person name="Karbach L.E."/>
            <person name="Kurdoglu A."/>
            <person name="Lahiri S."/>
            <person name="Mastrian S.D."/>
            <person name="Miyashita H."/>
            <person name="Page L."/>
            <person name="Ramakrishna P."/>
            <person name="Satoh S."/>
            <person name="Sattley W.M."/>
            <person name="Shimada Y."/>
            <person name="Taylor H.L."/>
            <person name="Tomo T."/>
            <person name="Tsuchiya T."/>
            <person name="Wang Z.T."/>
            <person name="Raymond J."/>
            <person name="Mimuro M."/>
            <person name="Blankenship R.E."/>
            <person name="Touchman J.W."/>
        </authorList>
    </citation>
    <scope>NUCLEOTIDE SEQUENCE [LARGE SCALE GENOMIC DNA]</scope>
    <source>
        <strain evidence="2">MBIC 11017</strain>
    </source>
</reference>
<gene>
    <name evidence="1" type="ordered locus">AM1_0340</name>
</gene>
<dbReference type="KEGG" id="amr:AM1_0340"/>